<keyword evidence="6" id="KW-1185">Reference proteome</keyword>
<name>A0A0J7XJR9_9SPHN</name>
<organism evidence="5 6">
    <name type="scientific">Novosphingobium barchaimii LL02</name>
    <dbReference type="NCBI Taxonomy" id="1114963"/>
    <lineage>
        <taxon>Bacteria</taxon>
        <taxon>Pseudomonadati</taxon>
        <taxon>Pseudomonadota</taxon>
        <taxon>Alphaproteobacteria</taxon>
        <taxon>Sphingomonadales</taxon>
        <taxon>Sphingomonadaceae</taxon>
        <taxon>Novosphingobium</taxon>
    </lineage>
</organism>
<dbReference type="EMBL" id="JACU01000012">
    <property type="protein sequence ID" value="KMS51353.1"/>
    <property type="molecule type" value="Genomic_DNA"/>
</dbReference>
<dbReference type="PATRIC" id="fig|1114963.3.peg.4377"/>
<evidence type="ECO:0000256" key="3">
    <source>
        <dbReference type="ARBA" id="ARBA00023002"/>
    </source>
</evidence>
<keyword evidence="2" id="KW-0285">Flavoprotein</keyword>
<gene>
    <name evidence="5" type="ORF">V474_03750</name>
</gene>
<dbReference type="InterPro" id="IPR023753">
    <property type="entry name" value="FAD/NAD-binding_dom"/>
</dbReference>
<dbReference type="Pfam" id="PF07992">
    <property type="entry name" value="Pyr_redox_2"/>
    <property type="match status" value="1"/>
</dbReference>
<dbReference type="PANTHER" id="PTHR48105">
    <property type="entry name" value="THIOREDOXIN REDUCTASE 1-RELATED-RELATED"/>
    <property type="match status" value="1"/>
</dbReference>
<evidence type="ECO:0000259" key="4">
    <source>
        <dbReference type="Pfam" id="PF07992"/>
    </source>
</evidence>
<evidence type="ECO:0000256" key="2">
    <source>
        <dbReference type="ARBA" id="ARBA00022630"/>
    </source>
</evidence>
<dbReference type="RefSeq" id="WP_021243457.1">
    <property type="nucleotide sequence ID" value="NZ_KQ130458.1"/>
</dbReference>
<reference evidence="5 6" key="1">
    <citation type="journal article" date="2015" name="G3 (Bethesda)">
        <title>Insights into Ongoing Evolution of the Hexachlorocyclohexane Catabolic Pathway from Comparative Genomics of Ten Sphingomonadaceae Strains.</title>
        <authorList>
            <person name="Pearce S.L."/>
            <person name="Oakeshott J.G."/>
            <person name="Pandey G."/>
        </authorList>
    </citation>
    <scope>NUCLEOTIDE SEQUENCE [LARGE SCALE GENOMIC DNA]</scope>
    <source>
        <strain evidence="5 6">LL02</strain>
    </source>
</reference>
<dbReference type="InterPro" id="IPR036188">
    <property type="entry name" value="FAD/NAD-bd_sf"/>
</dbReference>
<evidence type="ECO:0000313" key="5">
    <source>
        <dbReference type="EMBL" id="KMS51353.1"/>
    </source>
</evidence>
<dbReference type="SUPFAM" id="SSF51905">
    <property type="entry name" value="FAD/NAD(P)-binding domain"/>
    <property type="match status" value="1"/>
</dbReference>
<evidence type="ECO:0000313" key="6">
    <source>
        <dbReference type="Proteomes" id="UP000052268"/>
    </source>
</evidence>
<comment type="caution">
    <text evidence="5">The sequence shown here is derived from an EMBL/GenBank/DDBJ whole genome shotgun (WGS) entry which is preliminary data.</text>
</comment>
<dbReference type="Gene3D" id="3.50.50.60">
    <property type="entry name" value="FAD/NAD(P)-binding domain"/>
    <property type="match status" value="2"/>
</dbReference>
<accession>A0A0J7XJR9</accession>
<proteinExistence type="predicted"/>
<sequence length="295" mass="31076">MYDCVIIGGGPAGLTAATYLGRFLRSTLVIDAGDGRASSIPATHNLMGFPDGISGDDLLSRMRRHALRYGAKLSDGLANGIVQTRTGFLVTTGVEAVNTRTILLAQGVRNHRPRMALETHDRGLVQGLIRYCPICDGYEVRGKRVAVLGCSDHGAAESVFVRHYSDTVTLLAQDGSQLSEAEEADLARGGIAVERAPVRDLSIDGKDLIAQLTDGRSLRFDTLYVALGTSPRSELAHMAGAKLDQAGCIVVDEHQQTTVSGLFAAGDMVEGLDQIAVAAGQAAKAATAIHNLLPG</sequence>
<keyword evidence="3" id="KW-0560">Oxidoreductase</keyword>
<dbReference type="Proteomes" id="UP000052268">
    <property type="component" value="Unassembled WGS sequence"/>
</dbReference>
<evidence type="ECO:0000256" key="1">
    <source>
        <dbReference type="ARBA" id="ARBA00018719"/>
    </source>
</evidence>
<dbReference type="PRINTS" id="PR00368">
    <property type="entry name" value="FADPNR"/>
</dbReference>
<dbReference type="GO" id="GO:0016491">
    <property type="term" value="F:oxidoreductase activity"/>
    <property type="evidence" value="ECO:0007669"/>
    <property type="project" value="UniProtKB-KW"/>
</dbReference>
<dbReference type="OrthoDB" id="9786503at2"/>
<dbReference type="PRINTS" id="PR00469">
    <property type="entry name" value="PNDRDTASEII"/>
</dbReference>
<protein>
    <recommendedName>
        <fullName evidence="1">Thioredoxin reductase</fullName>
    </recommendedName>
</protein>
<dbReference type="AlphaFoldDB" id="A0A0J7XJR9"/>
<dbReference type="InterPro" id="IPR050097">
    <property type="entry name" value="Ferredoxin-NADP_redctase_2"/>
</dbReference>
<feature type="domain" description="FAD/NAD(P)-binding" evidence="4">
    <location>
        <begin position="2"/>
        <end position="282"/>
    </location>
</feature>